<dbReference type="InterPro" id="IPR029063">
    <property type="entry name" value="SAM-dependent_MTases_sf"/>
</dbReference>
<evidence type="ECO:0008006" key="3">
    <source>
        <dbReference type="Google" id="ProtNLM"/>
    </source>
</evidence>
<evidence type="ECO:0000313" key="2">
    <source>
        <dbReference type="Proteomes" id="UP001307849"/>
    </source>
</evidence>
<protein>
    <recommendedName>
        <fullName evidence="3">Nicotinamide N-methyltransferase</fullName>
    </recommendedName>
</protein>
<dbReference type="SUPFAM" id="SSF53335">
    <property type="entry name" value="S-adenosyl-L-methionine-dependent methyltransferases"/>
    <property type="match status" value="1"/>
</dbReference>
<accession>A0AAN8NHR3</accession>
<gene>
    <name evidence="1" type="ORF">TWF506_006783</name>
</gene>
<name>A0AAN8NHR3_9PEZI</name>
<reference evidence="1 2" key="1">
    <citation type="submission" date="2019-10" db="EMBL/GenBank/DDBJ databases">
        <authorList>
            <person name="Palmer J.M."/>
        </authorList>
    </citation>
    <scope>NUCLEOTIDE SEQUENCE [LARGE SCALE GENOMIC DNA]</scope>
    <source>
        <strain evidence="1 2">TWF506</strain>
    </source>
</reference>
<dbReference type="PANTHER" id="PTHR14614:SF104">
    <property type="entry name" value="N-METHYLTRANSFERASE, PUTATIVE (AFU_ORTHOLOGUE AFUA_1G17750)-RELATED"/>
    <property type="match status" value="1"/>
</dbReference>
<dbReference type="Pfam" id="PF10294">
    <property type="entry name" value="Methyltransf_16"/>
    <property type="match status" value="1"/>
</dbReference>
<keyword evidence="2" id="KW-1185">Reference proteome</keyword>
<dbReference type="GO" id="GO:0005737">
    <property type="term" value="C:cytoplasm"/>
    <property type="evidence" value="ECO:0007669"/>
    <property type="project" value="TreeGrafter"/>
</dbReference>
<dbReference type="GO" id="GO:0008757">
    <property type="term" value="F:S-adenosylmethionine-dependent methyltransferase activity"/>
    <property type="evidence" value="ECO:0007669"/>
    <property type="project" value="UniProtKB-ARBA"/>
</dbReference>
<dbReference type="PANTHER" id="PTHR14614">
    <property type="entry name" value="HEPATOCELLULAR CARCINOMA-ASSOCIATED ANTIGEN"/>
    <property type="match status" value="1"/>
</dbReference>
<evidence type="ECO:0000313" key="1">
    <source>
        <dbReference type="EMBL" id="KAK6516899.1"/>
    </source>
</evidence>
<proteinExistence type="predicted"/>
<dbReference type="Proteomes" id="UP001307849">
    <property type="component" value="Unassembled WGS sequence"/>
</dbReference>
<organism evidence="1 2">
    <name type="scientific">Arthrobotrys conoides</name>
    <dbReference type="NCBI Taxonomy" id="74498"/>
    <lineage>
        <taxon>Eukaryota</taxon>
        <taxon>Fungi</taxon>
        <taxon>Dikarya</taxon>
        <taxon>Ascomycota</taxon>
        <taxon>Pezizomycotina</taxon>
        <taxon>Orbiliomycetes</taxon>
        <taxon>Orbiliales</taxon>
        <taxon>Orbiliaceae</taxon>
        <taxon>Arthrobotrys</taxon>
    </lineage>
</organism>
<dbReference type="Gene3D" id="3.40.50.150">
    <property type="entry name" value="Vaccinia Virus protein VP39"/>
    <property type="match status" value="1"/>
</dbReference>
<sequence>MLTTRISEISSGTSPESDDLDIFESSLTTIFNDVRNQHGEPGHYVAYASPKYGEIKLGLADIQKEQTSLFSHHLWNAGVEVAGMIETGELNVKGETVLELGAGAALPSLISAMTGAKTIVVTDYPASEILVNITSNIALNESKFVSSDIQVYGHTWGELDEEVARTHAHSFTRIIAADTLWMTWEHENLIKSMLHFLDDSPTSRVIVVAGLHTGRQKMVNFWDIAVKSFDVDTLKERDIDGVEREFKADRGIEDVIERKRWLIIGTLKKKSSQ</sequence>
<comment type="caution">
    <text evidence="1">The sequence shown here is derived from an EMBL/GenBank/DDBJ whole genome shotgun (WGS) entry which is preliminary data.</text>
</comment>
<dbReference type="InterPro" id="IPR019410">
    <property type="entry name" value="Methyltransf_16"/>
</dbReference>
<dbReference type="EMBL" id="JAVHJM010000003">
    <property type="protein sequence ID" value="KAK6516899.1"/>
    <property type="molecule type" value="Genomic_DNA"/>
</dbReference>
<dbReference type="AlphaFoldDB" id="A0AAN8NHR3"/>